<protein>
    <submittedName>
        <fullName evidence="1">Uncharacterized protein</fullName>
    </submittedName>
</protein>
<evidence type="ECO:0000313" key="2">
    <source>
        <dbReference type="Proteomes" id="UP000214566"/>
    </source>
</evidence>
<organism evidence="1 2">
    <name type="scientific">Thiomonas delicata</name>
    <name type="common">Thiomonas cuprina</name>
    <dbReference type="NCBI Taxonomy" id="364030"/>
    <lineage>
        <taxon>Bacteria</taxon>
        <taxon>Pseudomonadati</taxon>
        <taxon>Pseudomonadota</taxon>
        <taxon>Betaproteobacteria</taxon>
        <taxon>Burkholderiales</taxon>
        <taxon>Thiomonas</taxon>
    </lineage>
</organism>
<name>A0A238D319_THIDL</name>
<keyword evidence="2" id="KW-1185">Reference proteome</keyword>
<reference evidence="1 2" key="1">
    <citation type="submission" date="2016-06" db="EMBL/GenBank/DDBJ databases">
        <authorList>
            <person name="Kjaerup R.B."/>
            <person name="Dalgaard T.S."/>
            <person name="Juul-Madsen H.R."/>
        </authorList>
    </citation>
    <scope>NUCLEOTIDE SEQUENCE [LARGE SCALE GENOMIC DNA]</scope>
    <source>
        <strain evidence="1 2">DSM 16361</strain>
    </source>
</reference>
<dbReference type="EMBL" id="FLMQ01000055">
    <property type="protein sequence ID" value="SBP87666.1"/>
    <property type="molecule type" value="Genomic_DNA"/>
</dbReference>
<dbReference type="OrthoDB" id="2065010at2"/>
<accession>A0A238D319</accession>
<dbReference type="Proteomes" id="UP000214566">
    <property type="component" value="Unassembled WGS sequence"/>
</dbReference>
<dbReference type="InterPro" id="IPR032349">
    <property type="entry name" value="DUF4865"/>
</dbReference>
<dbReference type="Pfam" id="PF16157">
    <property type="entry name" value="DUF4865"/>
    <property type="match status" value="1"/>
</dbReference>
<proteinExistence type="predicted"/>
<sequence>MDGMEDRMSAMQYSFTLPSDYGMSIIRRRIEAKGHITDGFPQLVFEAFLHAGRDARRSHATENLYAPFYQWDRPEGMNRFLGSQGFTQ</sequence>
<dbReference type="AlphaFoldDB" id="A0A238D319"/>
<gene>
    <name evidence="1" type="ORF">THIARS_60379</name>
</gene>
<evidence type="ECO:0000313" key="1">
    <source>
        <dbReference type="EMBL" id="SBP87666.1"/>
    </source>
</evidence>